<dbReference type="Gene3D" id="1.10.260.40">
    <property type="entry name" value="lambda repressor-like DNA-binding domains"/>
    <property type="match status" value="1"/>
</dbReference>
<dbReference type="GO" id="GO:0003677">
    <property type="term" value="F:DNA binding"/>
    <property type="evidence" value="ECO:0007669"/>
    <property type="project" value="InterPro"/>
</dbReference>
<proteinExistence type="predicted"/>
<feature type="region of interest" description="Disordered" evidence="1">
    <location>
        <begin position="207"/>
        <end position="253"/>
    </location>
</feature>
<evidence type="ECO:0000313" key="2">
    <source>
        <dbReference type="EMBL" id="KWZ81396.1"/>
    </source>
</evidence>
<evidence type="ECO:0000256" key="1">
    <source>
        <dbReference type="SAM" id="MobiDB-lite"/>
    </source>
</evidence>
<dbReference type="Proteomes" id="UP000070092">
    <property type="component" value="Unassembled WGS sequence"/>
</dbReference>
<sequence length="253" mass="26873">MGGVVAFVVCAYRACLLRDDAFDVFLTQRGAQQRRPVDRYAQSIVATISPYGLSISSEWTALRSAMVAGTGSGFGSATGFVEADSALRGASPKGMRGELFITCLLGDFLSKIPGQFVFGSTSLTAHGLSQTALTEPLKMTRGGVSAKMKNKNTWSIPDIAALADYFGVPVMSLLDDTLMRQMLGERDLGASLVAATTARFPVRAAEGQADGQADGLKPLETKGSEPRYLVEPGAGEYPQRESNSRCQIESLVS</sequence>
<dbReference type="EMBL" id="LRPO01000031">
    <property type="protein sequence ID" value="KWZ81396.1"/>
    <property type="molecule type" value="Genomic_DNA"/>
</dbReference>
<name>A0A133KPF1_BIFBI</name>
<organism evidence="2 3">
    <name type="scientific">Bifidobacterium bifidum</name>
    <dbReference type="NCBI Taxonomy" id="1681"/>
    <lineage>
        <taxon>Bacteria</taxon>
        <taxon>Bacillati</taxon>
        <taxon>Actinomycetota</taxon>
        <taxon>Actinomycetes</taxon>
        <taxon>Bifidobacteriales</taxon>
        <taxon>Bifidobacteriaceae</taxon>
        <taxon>Bifidobacterium</taxon>
    </lineage>
</organism>
<accession>A0A133KPF1</accession>
<reference evidence="2 3" key="1">
    <citation type="submission" date="2016-01" db="EMBL/GenBank/DDBJ databases">
        <authorList>
            <person name="Oliw E.H."/>
        </authorList>
    </citation>
    <scope>NUCLEOTIDE SEQUENCE [LARGE SCALE GENOMIC DNA]</scope>
    <source>
        <strain evidence="2 3">MJR8628B</strain>
    </source>
</reference>
<dbReference type="CDD" id="cd00093">
    <property type="entry name" value="HTH_XRE"/>
    <property type="match status" value="1"/>
</dbReference>
<dbReference type="SUPFAM" id="SSF47413">
    <property type="entry name" value="lambda repressor-like DNA-binding domains"/>
    <property type="match status" value="1"/>
</dbReference>
<protein>
    <submittedName>
        <fullName evidence="2">Uncharacterized protein</fullName>
    </submittedName>
</protein>
<dbReference type="InterPro" id="IPR001387">
    <property type="entry name" value="Cro/C1-type_HTH"/>
</dbReference>
<dbReference type="AlphaFoldDB" id="A0A133KPF1"/>
<comment type="caution">
    <text evidence="2">The sequence shown here is derived from an EMBL/GenBank/DDBJ whole genome shotgun (WGS) entry which is preliminary data.</text>
</comment>
<dbReference type="InterPro" id="IPR010982">
    <property type="entry name" value="Lambda_DNA-bd_dom_sf"/>
</dbReference>
<evidence type="ECO:0000313" key="3">
    <source>
        <dbReference type="Proteomes" id="UP000070092"/>
    </source>
</evidence>
<gene>
    <name evidence="2" type="ORF">HMPREF3196_01066</name>
</gene>
<feature type="compositionally biased region" description="Polar residues" evidence="1">
    <location>
        <begin position="244"/>
        <end position="253"/>
    </location>
</feature>